<evidence type="ECO:0000313" key="1">
    <source>
        <dbReference type="EMBL" id="KPL78339.1"/>
    </source>
</evidence>
<dbReference type="EMBL" id="LGCL01000019">
    <property type="protein sequence ID" value="KPL78339.1"/>
    <property type="molecule type" value="Genomic_DNA"/>
</dbReference>
<dbReference type="Proteomes" id="UP000050417">
    <property type="component" value="Unassembled WGS sequence"/>
</dbReference>
<organism evidence="1 2">
    <name type="scientific">Ornatilinea apprima</name>
    <dbReference type="NCBI Taxonomy" id="1134406"/>
    <lineage>
        <taxon>Bacteria</taxon>
        <taxon>Bacillati</taxon>
        <taxon>Chloroflexota</taxon>
        <taxon>Anaerolineae</taxon>
        <taxon>Anaerolineales</taxon>
        <taxon>Anaerolineaceae</taxon>
        <taxon>Ornatilinea</taxon>
    </lineage>
</organism>
<protein>
    <submittedName>
        <fullName evidence="1">Uncharacterized protein</fullName>
    </submittedName>
</protein>
<name>A0A0P6Y9A8_9CHLR</name>
<gene>
    <name evidence="1" type="ORF">ADN00_07770</name>
</gene>
<keyword evidence="2" id="KW-1185">Reference proteome</keyword>
<reference evidence="1 2" key="1">
    <citation type="submission" date="2015-07" db="EMBL/GenBank/DDBJ databases">
        <title>Genome sequence of Ornatilinea apprima DSM 23815.</title>
        <authorList>
            <person name="Hemp J."/>
            <person name="Ward L.M."/>
            <person name="Pace L.A."/>
            <person name="Fischer W.W."/>
        </authorList>
    </citation>
    <scope>NUCLEOTIDE SEQUENCE [LARGE SCALE GENOMIC DNA]</scope>
    <source>
        <strain evidence="1 2">P3M-1</strain>
    </source>
</reference>
<dbReference type="AlphaFoldDB" id="A0A0P6Y9A8"/>
<dbReference type="RefSeq" id="WP_075062411.1">
    <property type="nucleotide sequence ID" value="NZ_LGCL01000019.1"/>
</dbReference>
<proteinExistence type="predicted"/>
<evidence type="ECO:0000313" key="2">
    <source>
        <dbReference type="Proteomes" id="UP000050417"/>
    </source>
</evidence>
<sequence>MTSDPRLGFIFHKPKDPTAPGAPRLDIVIQEVPSLHHFDPEKIILNIITADETISKVTLRHPFYALRNEIRVAAGQVAMIDRVGKRVEAFTFGGELLVESNETYTVFSLESPAPILYLDDMTSLQMRLVDEVKIIFAQRRAAWLHDLSRFEKRLAQVDPLMLYAACLIKLEANLKKYPCSGTDLVSRLGAVVKQEIKRLKSEGAWPPFVKPIEELI</sequence>
<comment type="caution">
    <text evidence="1">The sequence shown here is derived from an EMBL/GenBank/DDBJ whole genome shotgun (WGS) entry which is preliminary data.</text>
</comment>
<accession>A0A0P6Y9A8</accession>